<dbReference type="SUPFAM" id="SSF48317">
    <property type="entry name" value="Acid phosphatase/Vanadium-dependent haloperoxidase"/>
    <property type="match status" value="1"/>
</dbReference>
<dbReference type="CDD" id="cd01610">
    <property type="entry name" value="PAP2_like"/>
    <property type="match status" value="1"/>
</dbReference>
<reference evidence="4" key="1">
    <citation type="journal article" date="2015" name="BMC Genomics">
        <title>Genome mining reveals unlocked bioactive potential of marine Gram-negative bacteria.</title>
        <authorList>
            <person name="Machado H."/>
            <person name="Sonnenschein E.C."/>
            <person name="Melchiorsen J."/>
            <person name="Gram L."/>
        </authorList>
    </citation>
    <scope>NUCLEOTIDE SEQUENCE</scope>
    <source>
        <strain evidence="4">S2052</strain>
    </source>
</reference>
<dbReference type="PANTHER" id="PTHR14969">
    <property type="entry name" value="SPHINGOSINE-1-PHOSPHATE PHOSPHOHYDROLASE"/>
    <property type="match status" value="1"/>
</dbReference>
<dbReference type="GO" id="GO:0050380">
    <property type="term" value="F:undecaprenyl-diphosphatase activity"/>
    <property type="evidence" value="ECO:0007669"/>
    <property type="project" value="UniProtKB-EC"/>
</dbReference>
<dbReference type="EC" id="3.6.1.27" evidence="1"/>
<accession>A0A2A2MXM1</accession>
<evidence type="ECO:0000256" key="3">
    <source>
        <dbReference type="ARBA" id="ARBA00047594"/>
    </source>
</evidence>
<comment type="catalytic activity">
    <reaction evidence="3">
        <text>di-trans,octa-cis-undecaprenyl diphosphate + H2O = di-trans,octa-cis-undecaprenyl phosphate + phosphate + H(+)</text>
        <dbReference type="Rhea" id="RHEA:28094"/>
        <dbReference type="ChEBI" id="CHEBI:15377"/>
        <dbReference type="ChEBI" id="CHEBI:15378"/>
        <dbReference type="ChEBI" id="CHEBI:43474"/>
        <dbReference type="ChEBI" id="CHEBI:58405"/>
        <dbReference type="ChEBI" id="CHEBI:60392"/>
        <dbReference type="EC" id="3.6.1.27"/>
    </reaction>
</comment>
<proteinExistence type="predicted"/>
<dbReference type="InterPro" id="IPR036938">
    <property type="entry name" value="PAP2/HPO_sf"/>
</dbReference>
<protein>
    <recommendedName>
        <fullName evidence="1">undecaprenyl-diphosphate phosphatase</fullName>
        <ecNumber evidence="1">3.6.1.27</ecNumber>
    </recommendedName>
    <alternativeName>
        <fullName evidence="2">Undecaprenyl pyrophosphate phosphatase</fullName>
    </alternativeName>
</protein>
<evidence type="ECO:0000256" key="2">
    <source>
        <dbReference type="ARBA" id="ARBA00032707"/>
    </source>
</evidence>
<comment type="caution">
    <text evidence="4">The sequence shown here is derived from an EMBL/GenBank/DDBJ whole genome shotgun (WGS) entry which is preliminary data.</text>
</comment>
<dbReference type="Gene3D" id="1.20.144.10">
    <property type="entry name" value="Phosphatidic acid phosphatase type 2/haloperoxidase"/>
    <property type="match status" value="1"/>
</dbReference>
<dbReference type="GO" id="GO:0005886">
    <property type="term" value="C:plasma membrane"/>
    <property type="evidence" value="ECO:0007669"/>
    <property type="project" value="TreeGrafter"/>
</dbReference>
<dbReference type="RefSeq" id="WP_019277353.1">
    <property type="nucleotide sequence ID" value="NZ_CP063052.1"/>
</dbReference>
<name>A0A2A2MXM1_9VIBR</name>
<evidence type="ECO:0000256" key="1">
    <source>
        <dbReference type="ARBA" id="ARBA00012374"/>
    </source>
</evidence>
<dbReference type="EMBL" id="JXXR01000016">
    <property type="protein sequence ID" value="KJY71136.1"/>
    <property type="molecule type" value="Genomic_DNA"/>
</dbReference>
<organism evidence="4">
    <name type="scientific">Vibrio coralliilyticus</name>
    <dbReference type="NCBI Taxonomy" id="190893"/>
    <lineage>
        <taxon>Bacteria</taxon>
        <taxon>Pseudomonadati</taxon>
        <taxon>Pseudomonadota</taxon>
        <taxon>Gammaproteobacteria</taxon>
        <taxon>Vibrionales</taxon>
        <taxon>Vibrionaceae</taxon>
        <taxon>Vibrio</taxon>
    </lineage>
</organism>
<dbReference type="PANTHER" id="PTHR14969:SF54">
    <property type="entry name" value="PHOSPHATIDYLGLYCEROPHOSPHATASE B"/>
    <property type="match status" value="1"/>
</dbReference>
<dbReference type="Pfam" id="PF01569">
    <property type="entry name" value="PAP2"/>
    <property type="match status" value="1"/>
</dbReference>
<evidence type="ECO:0000313" key="4">
    <source>
        <dbReference type="EMBL" id="KJY71136.1"/>
    </source>
</evidence>
<dbReference type="AlphaFoldDB" id="A0A2A2MXM1"/>
<sequence length="247" mass="27842">MKNFLIEKQYGIGLLGVFLLVIAPMSLLVSHIDLLSSVSYPLGLTFTLLTDSAGSKGFLFTLLVLVAISWKLIPNRVEWLSKMAQLGLILLIGFASKTALKQATESPRPYTELLTHQLLIPQPSHFYNLSTVQQQHVIDDISHSVSSWRTRHWLGEKDYSFPSGHTIFAAICLAFFGNLFIQKRRYGLAAALSVWAVGMAYSRLWLGMHRPIDLVGSVLFVLMLYMLAPKFDRITEKLSLRWSQLTT</sequence>
<dbReference type="SMART" id="SM00014">
    <property type="entry name" value="acidPPc"/>
    <property type="match status" value="1"/>
</dbReference>
<dbReference type="STRING" id="190893.BA953_20670"/>
<dbReference type="InterPro" id="IPR000326">
    <property type="entry name" value="PAP2/HPO"/>
</dbReference>
<gene>
    <name evidence="4" type="ORF">TW71_14035</name>
</gene>